<dbReference type="InterPro" id="IPR020095">
    <property type="entry name" value="PsdUridine_synth_TruA_C"/>
</dbReference>
<evidence type="ECO:0000256" key="5">
    <source>
        <dbReference type="RuleBase" id="RU003792"/>
    </source>
</evidence>
<gene>
    <name evidence="4 7" type="primary">truA</name>
    <name evidence="7" type="ORF">RM423_02180</name>
</gene>
<dbReference type="RefSeq" id="WP_311421349.1">
    <property type="nucleotide sequence ID" value="NZ_JAVREH010000002.1"/>
</dbReference>
<dbReference type="GO" id="GO:0160147">
    <property type="term" value="F:tRNA pseudouridine(38-40) synthase activity"/>
    <property type="evidence" value="ECO:0007669"/>
    <property type="project" value="UniProtKB-EC"/>
</dbReference>
<comment type="catalytic activity">
    <reaction evidence="4 5">
        <text>uridine(38/39/40) in tRNA = pseudouridine(38/39/40) in tRNA</text>
        <dbReference type="Rhea" id="RHEA:22376"/>
        <dbReference type="Rhea" id="RHEA-COMP:10085"/>
        <dbReference type="Rhea" id="RHEA-COMP:10087"/>
        <dbReference type="ChEBI" id="CHEBI:65314"/>
        <dbReference type="ChEBI" id="CHEBI:65315"/>
        <dbReference type="EC" id="5.4.99.12"/>
    </reaction>
</comment>
<accession>A0ABU2J5C4</accession>
<comment type="caution">
    <text evidence="4">Lacks conserved residue(s) required for the propagation of feature annotation.</text>
</comment>
<dbReference type="PANTHER" id="PTHR11142:SF0">
    <property type="entry name" value="TRNA PSEUDOURIDINE SYNTHASE-LIKE 1"/>
    <property type="match status" value="1"/>
</dbReference>
<dbReference type="InterPro" id="IPR020094">
    <property type="entry name" value="TruA/RsuA/RluB/E/F_N"/>
</dbReference>
<evidence type="ECO:0000256" key="4">
    <source>
        <dbReference type="HAMAP-Rule" id="MF_00171"/>
    </source>
</evidence>
<evidence type="ECO:0000256" key="3">
    <source>
        <dbReference type="ARBA" id="ARBA00023235"/>
    </source>
</evidence>
<dbReference type="CDD" id="cd02570">
    <property type="entry name" value="PseudoU_synth_EcTruA"/>
    <property type="match status" value="1"/>
</dbReference>
<evidence type="ECO:0000313" key="8">
    <source>
        <dbReference type="Proteomes" id="UP001183176"/>
    </source>
</evidence>
<evidence type="ECO:0000259" key="6">
    <source>
        <dbReference type="Pfam" id="PF01416"/>
    </source>
</evidence>
<evidence type="ECO:0000256" key="1">
    <source>
        <dbReference type="ARBA" id="ARBA00009375"/>
    </source>
</evidence>
<reference evidence="8" key="1">
    <citation type="submission" date="2023-07" db="EMBL/GenBank/DDBJ databases">
        <title>30 novel species of actinomycetes from the DSMZ collection.</title>
        <authorList>
            <person name="Nouioui I."/>
        </authorList>
    </citation>
    <scope>NUCLEOTIDE SEQUENCE [LARGE SCALE GENOMIC DNA]</scope>
    <source>
        <strain evidence="8">DSM 44399</strain>
    </source>
</reference>
<dbReference type="InterPro" id="IPR020097">
    <property type="entry name" value="PsdUridine_synth_TruA_a/b_dom"/>
</dbReference>
<dbReference type="EC" id="5.4.99.12" evidence="4"/>
<protein>
    <recommendedName>
        <fullName evidence="4">tRNA pseudouridine synthase A</fullName>
        <ecNumber evidence="4">5.4.99.12</ecNumber>
    </recommendedName>
    <alternativeName>
        <fullName evidence="4">tRNA pseudouridine(38-40) synthase</fullName>
    </alternativeName>
    <alternativeName>
        <fullName evidence="4">tRNA pseudouridylate synthase I</fullName>
    </alternativeName>
    <alternativeName>
        <fullName evidence="4">tRNA-uridine isomerase I</fullName>
    </alternativeName>
</protein>
<dbReference type="PIRSF" id="PIRSF001430">
    <property type="entry name" value="tRNA_psdUrid_synth"/>
    <property type="match status" value="1"/>
</dbReference>
<keyword evidence="2 4" id="KW-0819">tRNA processing</keyword>
<dbReference type="SUPFAM" id="SSF55120">
    <property type="entry name" value="Pseudouridine synthase"/>
    <property type="match status" value="1"/>
</dbReference>
<evidence type="ECO:0000256" key="2">
    <source>
        <dbReference type="ARBA" id="ARBA00022694"/>
    </source>
</evidence>
<dbReference type="InterPro" id="IPR001406">
    <property type="entry name" value="PsdUridine_synth_TruA"/>
</dbReference>
<comment type="function">
    <text evidence="4">Formation of pseudouridine at positions 38, 39 and 40 in the anticodon stem and loop of transfer RNAs.</text>
</comment>
<dbReference type="Gene3D" id="3.30.70.660">
    <property type="entry name" value="Pseudouridine synthase I, catalytic domain, C-terminal subdomain"/>
    <property type="match status" value="1"/>
</dbReference>
<comment type="subunit">
    <text evidence="4">Homodimer.</text>
</comment>
<comment type="similarity">
    <text evidence="1 4 5">Belongs to the tRNA pseudouridine synthase TruA family.</text>
</comment>
<dbReference type="HAMAP" id="MF_00171">
    <property type="entry name" value="TruA"/>
    <property type="match status" value="1"/>
</dbReference>
<keyword evidence="3 4" id="KW-0413">Isomerase</keyword>
<dbReference type="InterPro" id="IPR020103">
    <property type="entry name" value="PsdUridine_synth_cat_dom_sf"/>
</dbReference>
<feature type="domain" description="Pseudouridine synthase I TruA alpha/beta" evidence="6">
    <location>
        <begin position="24"/>
        <end position="122"/>
    </location>
</feature>
<keyword evidence="8" id="KW-1185">Reference proteome</keyword>
<feature type="binding site" evidence="4">
    <location>
        <position position="129"/>
    </location>
    <ligand>
        <name>substrate</name>
    </ligand>
</feature>
<dbReference type="NCBIfam" id="TIGR00071">
    <property type="entry name" value="hisT_truA"/>
    <property type="match status" value="1"/>
</dbReference>
<name>A0ABU2J5C4_9ACTN</name>
<comment type="caution">
    <text evidence="7">The sequence shown here is derived from an EMBL/GenBank/DDBJ whole genome shotgun (WGS) entry which is preliminary data.</text>
</comment>
<dbReference type="EMBL" id="JAVREH010000002">
    <property type="protein sequence ID" value="MDT0260193.1"/>
    <property type="molecule type" value="Genomic_DNA"/>
</dbReference>
<evidence type="ECO:0000313" key="7">
    <source>
        <dbReference type="EMBL" id="MDT0260193.1"/>
    </source>
</evidence>
<proteinExistence type="inferred from homology"/>
<dbReference type="PANTHER" id="PTHR11142">
    <property type="entry name" value="PSEUDOURIDYLATE SYNTHASE"/>
    <property type="match status" value="1"/>
</dbReference>
<dbReference type="Pfam" id="PF01416">
    <property type="entry name" value="PseudoU_synth_1"/>
    <property type="match status" value="2"/>
</dbReference>
<dbReference type="Proteomes" id="UP001183176">
    <property type="component" value="Unassembled WGS sequence"/>
</dbReference>
<dbReference type="Gene3D" id="3.30.70.580">
    <property type="entry name" value="Pseudouridine synthase I, catalytic domain, N-terminal subdomain"/>
    <property type="match status" value="1"/>
</dbReference>
<sequence length="284" mass="31060">MYVSNEPASPTRGGGLVRVRLDLAYDGTAFFGWALQPGLRTVQAVLEEALATLFRVPRVPVVVAGRTDAGVHAAGQVVHVDVDGQRWQREAPRIVRRLAGLLPADVRVYSVAAAHPEFDARFAALWRRYRYRIADADSGPDPLRRLDTAGWGRRLDADRMREAAHLLLGLNDFAAYCRRREGASTVRELQCLDVARDRDLIQIDVRADAFCHSMVRSLVGALAAVGDGSQDVAWPAALLSRSLRSDMVVVAPAKGLTLMEVGYPPDGELAARAAQSRTVRSRSL</sequence>
<feature type="domain" description="Pseudouridine synthase I TruA alpha/beta" evidence="6">
    <location>
        <begin position="163"/>
        <end position="264"/>
    </location>
</feature>
<organism evidence="7 8">
    <name type="scientific">Jatrophihabitans lederbergiae</name>
    <dbReference type="NCBI Taxonomy" id="3075547"/>
    <lineage>
        <taxon>Bacteria</taxon>
        <taxon>Bacillati</taxon>
        <taxon>Actinomycetota</taxon>
        <taxon>Actinomycetes</taxon>
        <taxon>Jatrophihabitantales</taxon>
        <taxon>Jatrophihabitantaceae</taxon>
        <taxon>Jatrophihabitans</taxon>
    </lineage>
</organism>
<feature type="active site" description="Nucleophile" evidence="4">
    <location>
        <position position="68"/>
    </location>
</feature>